<dbReference type="CDD" id="cd00487">
    <property type="entry name" value="Pep_deformylase"/>
    <property type="match status" value="1"/>
</dbReference>
<feature type="active site" evidence="6">
    <location>
        <position position="151"/>
    </location>
</feature>
<feature type="binding site" evidence="6">
    <location>
        <position position="154"/>
    </location>
    <ligand>
        <name>Fe cation</name>
        <dbReference type="ChEBI" id="CHEBI:24875"/>
    </ligand>
</feature>
<dbReference type="PANTHER" id="PTHR10458:SF22">
    <property type="entry name" value="PEPTIDE DEFORMYLASE"/>
    <property type="match status" value="1"/>
</dbReference>
<dbReference type="InterPro" id="IPR023635">
    <property type="entry name" value="Peptide_deformylase"/>
</dbReference>
<dbReference type="PANTHER" id="PTHR10458">
    <property type="entry name" value="PEPTIDE DEFORMYLASE"/>
    <property type="match status" value="1"/>
</dbReference>
<dbReference type="EMBL" id="CP031395">
    <property type="protein sequence ID" value="QBK04051.1"/>
    <property type="molecule type" value="Genomic_DNA"/>
</dbReference>
<dbReference type="Gene3D" id="3.90.45.10">
    <property type="entry name" value="Peptide deformylase"/>
    <property type="match status" value="1"/>
</dbReference>
<reference evidence="7 8" key="1">
    <citation type="submission" date="2018-07" db="EMBL/GenBank/DDBJ databases">
        <title>Exploring interactions and the metabolic potential of the ultra-small soil bacteria Hylemonella gracilis.</title>
        <authorList>
            <person name="Tyc O."/>
            <person name="Kulkarni P."/>
            <person name="Gawehns F."/>
            <person name="Hundscheid M."/>
            <person name="Zweers H."/>
            <person name="Garbeva P."/>
        </authorList>
    </citation>
    <scope>NUCLEOTIDE SEQUENCE [LARGE SCALE GENOMIC DNA]</scope>
    <source>
        <strain evidence="7 8">NS1</strain>
    </source>
</reference>
<dbReference type="GO" id="GO:0042586">
    <property type="term" value="F:peptide deformylase activity"/>
    <property type="evidence" value="ECO:0007669"/>
    <property type="project" value="UniProtKB-UniRule"/>
</dbReference>
<dbReference type="FunFam" id="3.90.45.10:FF:000001">
    <property type="entry name" value="Peptide deformylase"/>
    <property type="match status" value="1"/>
</dbReference>
<evidence type="ECO:0000313" key="8">
    <source>
        <dbReference type="Proteomes" id="UP000292939"/>
    </source>
</evidence>
<dbReference type="OrthoDB" id="9804313at2"/>
<accession>A0A4P6UKW8</accession>
<evidence type="ECO:0000256" key="1">
    <source>
        <dbReference type="ARBA" id="ARBA00010759"/>
    </source>
</evidence>
<dbReference type="Proteomes" id="UP000292939">
    <property type="component" value="Chromosome"/>
</dbReference>
<dbReference type="NCBIfam" id="TIGR00079">
    <property type="entry name" value="pept_deformyl"/>
    <property type="match status" value="1"/>
</dbReference>
<comment type="catalytic activity">
    <reaction evidence="6">
        <text>N-terminal N-formyl-L-methionyl-[peptide] + H2O = N-terminal L-methionyl-[peptide] + formate</text>
        <dbReference type="Rhea" id="RHEA:24420"/>
        <dbReference type="Rhea" id="RHEA-COMP:10639"/>
        <dbReference type="Rhea" id="RHEA-COMP:10640"/>
        <dbReference type="ChEBI" id="CHEBI:15377"/>
        <dbReference type="ChEBI" id="CHEBI:15740"/>
        <dbReference type="ChEBI" id="CHEBI:49298"/>
        <dbReference type="ChEBI" id="CHEBI:64731"/>
        <dbReference type="EC" id="3.5.1.88"/>
    </reaction>
</comment>
<name>A0A4P6UKW8_9BURK</name>
<keyword evidence="3 6" id="KW-0378">Hydrolase</keyword>
<feature type="binding site" evidence="6">
    <location>
        <position position="108"/>
    </location>
    <ligand>
        <name>Fe cation</name>
        <dbReference type="ChEBI" id="CHEBI:24875"/>
    </ligand>
</feature>
<organism evidence="7 8">
    <name type="scientific">Hylemonella gracilis</name>
    <dbReference type="NCBI Taxonomy" id="80880"/>
    <lineage>
        <taxon>Bacteria</taxon>
        <taxon>Pseudomonadati</taxon>
        <taxon>Pseudomonadota</taxon>
        <taxon>Betaproteobacteria</taxon>
        <taxon>Burkholderiales</taxon>
        <taxon>Comamonadaceae</taxon>
        <taxon>Hylemonella</taxon>
    </lineage>
</organism>
<evidence type="ECO:0000256" key="6">
    <source>
        <dbReference type="HAMAP-Rule" id="MF_00163"/>
    </source>
</evidence>
<dbReference type="SUPFAM" id="SSF56420">
    <property type="entry name" value="Peptide deformylase"/>
    <property type="match status" value="1"/>
</dbReference>
<keyword evidence="2 6" id="KW-0479">Metal-binding</keyword>
<dbReference type="GO" id="GO:0046872">
    <property type="term" value="F:metal ion binding"/>
    <property type="evidence" value="ECO:0007669"/>
    <property type="project" value="UniProtKB-KW"/>
</dbReference>
<keyword evidence="4 6" id="KW-0648">Protein biosynthesis</keyword>
<proteinExistence type="inferred from homology"/>
<dbReference type="HAMAP" id="MF_00163">
    <property type="entry name" value="Pep_deformylase"/>
    <property type="match status" value="1"/>
</dbReference>
<dbReference type="AlphaFoldDB" id="A0A4P6UKW8"/>
<dbReference type="NCBIfam" id="NF001159">
    <property type="entry name" value="PRK00150.1-3"/>
    <property type="match status" value="1"/>
</dbReference>
<gene>
    <name evidence="6" type="primary">def</name>
    <name evidence="7" type="ORF">DW355_03995</name>
</gene>
<dbReference type="GO" id="GO:0006412">
    <property type="term" value="P:translation"/>
    <property type="evidence" value="ECO:0007669"/>
    <property type="project" value="UniProtKB-UniRule"/>
</dbReference>
<comment type="function">
    <text evidence="6">Removes the formyl group from the N-terminal Met of newly synthesized proteins. Requires at least a dipeptide for an efficient rate of reaction. N-terminal L-methionine is a prerequisite for activity but the enzyme has broad specificity at other positions.</text>
</comment>
<dbReference type="EC" id="3.5.1.88" evidence="6"/>
<dbReference type="InterPro" id="IPR036821">
    <property type="entry name" value="Peptide_deformylase_sf"/>
</dbReference>
<dbReference type="KEGG" id="hgr:DW355_03995"/>
<sequence length="190" mass="21740">MQCKKRGKYRVRRNHTMALLPILTYPDPRLHTVAQPVQAVDARIKQLIADMFDTMYDMNGIGLAATQINVHERLVVIDVSEGREQPLVFINPEIVWASPETKVNEEGCLSVPGIYDGVERHERVHVRALDGEGQSRTVECEGLLAICIQHEMDHLMGKVFVEYLSPLKRNRIKTKMQKLQRENEREGARA</sequence>
<dbReference type="PIRSF" id="PIRSF004749">
    <property type="entry name" value="Pep_def"/>
    <property type="match status" value="1"/>
</dbReference>
<comment type="similarity">
    <text evidence="1 6">Belongs to the polypeptide deformylase family.</text>
</comment>
<dbReference type="Pfam" id="PF01327">
    <property type="entry name" value="Pep_deformylase"/>
    <property type="match status" value="1"/>
</dbReference>
<comment type="cofactor">
    <cofactor evidence="6">
        <name>Fe(2+)</name>
        <dbReference type="ChEBI" id="CHEBI:29033"/>
    </cofactor>
    <text evidence="6">Binds 1 Fe(2+) ion.</text>
</comment>
<evidence type="ECO:0000256" key="4">
    <source>
        <dbReference type="ARBA" id="ARBA00022917"/>
    </source>
</evidence>
<keyword evidence="5 6" id="KW-0408">Iron</keyword>
<dbReference type="PRINTS" id="PR01576">
    <property type="entry name" value="PDEFORMYLASE"/>
</dbReference>
<protein>
    <recommendedName>
        <fullName evidence="6">Peptide deformylase</fullName>
        <shortName evidence="6">PDF</shortName>
        <ecNumber evidence="6">3.5.1.88</ecNumber>
    </recommendedName>
    <alternativeName>
        <fullName evidence="6">Polypeptide deformylase</fullName>
    </alternativeName>
</protein>
<evidence type="ECO:0000256" key="2">
    <source>
        <dbReference type="ARBA" id="ARBA00022723"/>
    </source>
</evidence>
<feature type="binding site" evidence="6">
    <location>
        <position position="150"/>
    </location>
    <ligand>
        <name>Fe cation</name>
        <dbReference type="ChEBI" id="CHEBI:24875"/>
    </ligand>
</feature>
<evidence type="ECO:0000256" key="3">
    <source>
        <dbReference type="ARBA" id="ARBA00022801"/>
    </source>
</evidence>
<evidence type="ECO:0000313" key="7">
    <source>
        <dbReference type="EMBL" id="QBK04051.1"/>
    </source>
</evidence>
<evidence type="ECO:0000256" key="5">
    <source>
        <dbReference type="ARBA" id="ARBA00023004"/>
    </source>
</evidence>